<reference evidence="2 3" key="1">
    <citation type="submission" date="2018-06" db="EMBL/GenBank/DDBJ databases">
        <title>A transcriptomic atlas of mushroom development highlights an independent origin of complex multicellularity.</title>
        <authorList>
            <consortium name="DOE Joint Genome Institute"/>
            <person name="Krizsan K."/>
            <person name="Almasi E."/>
            <person name="Merenyi Z."/>
            <person name="Sahu N."/>
            <person name="Viragh M."/>
            <person name="Koszo T."/>
            <person name="Mondo S."/>
            <person name="Kiss B."/>
            <person name="Balint B."/>
            <person name="Kues U."/>
            <person name="Barry K."/>
            <person name="Hegedus J.C."/>
            <person name="Henrissat B."/>
            <person name="Johnson J."/>
            <person name="Lipzen A."/>
            <person name="Ohm R."/>
            <person name="Nagy I."/>
            <person name="Pangilinan J."/>
            <person name="Yan J."/>
            <person name="Xiong Y."/>
            <person name="Grigoriev I.V."/>
            <person name="Hibbett D.S."/>
            <person name="Nagy L.G."/>
        </authorList>
    </citation>
    <scope>NUCLEOTIDE SEQUENCE [LARGE SCALE GENOMIC DNA]</scope>
    <source>
        <strain evidence="2 3">SZMC22713</strain>
    </source>
</reference>
<dbReference type="InterPro" id="IPR029058">
    <property type="entry name" value="AB_hydrolase_fold"/>
</dbReference>
<dbReference type="InterPro" id="IPR022742">
    <property type="entry name" value="Hydrolase_4"/>
</dbReference>
<dbReference type="Gene3D" id="3.40.50.1820">
    <property type="entry name" value="alpha/beta hydrolase"/>
    <property type="match status" value="1"/>
</dbReference>
<dbReference type="PANTHER" id="PTHR11614">
    <property type="entry name" value="PHOSPHOLIPASE-RELATED"/>
    <property type="match status" value="1"/>
</dbReference>
<sequence>MSKAERKHIGRYDHVFPIWAGRGITVFAFDQRGFGRTGEGKGDKDKFKAYGKTSGKHQLEDAEWAIKHAREQTNGLPTFIMGHSMGGGIVLTFGSRTTAPPSPETVKHLSGVIASSPLILQAHPAPKIQRLIGGALSSISPNLMIPAPVKAEDLSHDKQVNEAYMKDPLVRFQGSLKGISDMLGGGEALLKSDYQHWPADLPLLLVHGTEDRVTSFKGSEQLFENLTAKDKTFTPYQGGYHELHNEPDGVKEKLIDECICWVEAHLPKPDAQNAKL</sequence>
<dbReference type="OrthoDB" id="10249433at2759"/>
<organism evidence="2 3">
    <name type="scientific">Rickenella mellea</name>
    <dbReference type="NCBI Taxonomy" id="50990"/>
    <lineage>
        <taxon>Eukaryota</taxon>
        <taxon>Fungi</taxon>
        <taxon>Dikarya</taxon>
        <taxon>Basidiomycota</taxon>
        <taxon>Agaricomycotina</taxon>
        <taxon>Agaricomycetes</taxon>
        <taxon>Hymenochaetales</taxon>
        <taxon>Rickenellaceae</taxon>
        <taxon>Rickenella</taxon>
    </lineage>
</organism>
<dbReference type="VEuPathDB" id="FungiDB:BD410DRAFT_816805"/>
<keyword evidence="3" id="KW-1185">Reference proteome</keyword>
<evidence type="ECO:0000313" key="3">
    <source>
        <dbReference type="Proteomes" id="UP000294933"/>
    </source>
</evidence>
<accession>A0A4Y7PNE6</accession>
<dbReference type="STRING" id="50990.A0A4Y7PNE6"/>
<evidence type="ECO:0000313" key="2">
    <source>
        <dbReference type="EMBL" id="TDL16119.1"/>
    </source>
</evidence>
<gene>
    <name evidence="2" type="ORF">BD410DRAFT_816805</name>
</gene>
<feature type="domain" description="Serine aminopeptidase S33" evidence="1">
    <location>
        <begin position="7"/>
        <end position="248"/>
    </location>
</feature>
<dbReference type="EMBL" id="ML170251">
    <property type="protein sequence ID" value="TDL16119.1"/>
    <property type="molecule type" value="Genomic_DNA"/>
</dbReference>
<dbReference type="Pfam" id="PF12146">
    <property type="entry name" value="Hydrolase_4"/>
    <property type="match status" value="1"/>
</dbReference>
<dbReference type="SUPFAM" id="SSF53474">
    <property type="entry name" value="alpha/beta-Hydrolases"/>
    <property type="match status" value="1"/>
</dbReference>
<dbReference type="Proteomes" id="UP000294933">
    <property type="component" value="Unassembled WGS sequence"/>
</dbReference>
<evidence type="ECO:0000259" key="1">
    <source>
        <dbReference type="Pfam" id="PF12146"/>
    </source>
</evidence>
<protein>
    <submittedName>
        <fullName evidence="2">Lysophospholipase</fullName>
    </submittedName>
</protein>
<name>A0A4Y7PNE6_9AGAM</name>
<dbReference type="InterPro" id="IPR051044">
    <property type="entry name" value="MAG_DAG_Lipase"/>
</dbReference>
<dbReference type="AlphaFoldDB" id="A0A4Y7PNE6"/>
<proteinExistence type="predicted"/>